<organism evidence="2 3">
    <name type="scientific">Papaver atlanticum</name>
    <dbReference type="NCBI Taxonomy" id="357466"/>
    <lineage>
        <taxon>Eukaryota</taxon>
        <taxon>Viridiplantae</taxon>
        <taxon>Streptophyta</taxon>
        <taxon>Embryophyta</taxon>
        <taxon>Tracheophyta</taxon>
        <taxon>Spermatophyta</taxon>
        <taxon>Magnoliopsida</taxon>
        <taxon>Ranunculales</taxon>
        <taxon>Papaveraceae</taxon>
        <taxon>Papaveroideae</taxon>
        <taxon>Papaver</taxon>
    </lineage>
</organism>
<feature type="compositionally biased region" description="Low complexity" evidence="1">
    <location>
        <begin position="25"/>
        <end position="41"/>
    </location>
</feature>
<evidence type="ECO:0000256" key="1">
    <source>
        <dbReference type="SAM" id="MobiDB-lite"/>
    </source>
</evidence>
<dbReference type="Proteomes" id="UP001202328">
    <property type="component" value="Unassembled WGS sequence"/>
</dbReference>
<proteinExistence type="predicted"/>
<feature type="region of interest" description="Disordered" evidence="1">
    <location>
        <begin position="22"/>
        <end position="79"/>
    </location>
</feature>
<dbReference type="AlphaFoldDB" id="A0AAD4XBG1"/>
<evidence type="ECO:0000313" key="2">
    <source>
        <dbReference type="EMBL" id="KAI3890993.1"/>
    </source>
</evidence>
<name>A0AAD4XBG1_9MAGN</name>
<keyword evidence="3" id="KW-1185">Reference proteome</keyword>
<gene>
    <name evidence="2" type="ORF">MKW98_007298</name>
</gene>
<evidence type="ECO:0000313" key="3">
    <source>
        <dbReference type="Proteomes" id="UP001202328"/>
    </source>
</evidence>
<dbReference type="EMBL" id="JAJJMB010012081">
    <property type="protein sequence ID" value="KAI3890993.1"/>
    <property type="molecule type" value="Genomic_DNA"/>
</dbReference>
<reference evidence="2" key="1">
    <citation type="submission" date="2022-04" db="EMBL/GenBank/DDBJ databases">
        <title>A functionally conserved STORR gene fusion in Papaver species that diverged 16.8 million years ago.</title>
        <authorList>
            <person name="Catania T."/>
        </authorList>
    </citation>
    <scope>NUCLEOTIDE SEQUENCE</scope>
    <source>
        <strain evidence="2">S-188037</strain>
    </source>
</reference>
<protein>
    <submittedName>
        <fullName evidence="2">Uncharacterized protein</fullName>
    </submittedName>
</protein>
<comment type="caution">
    <text evidence="2">The sequence shown here is derived from an EMBL/GenBank/DDBJ whole genome shotgun (WGS) entry which is preliminary data.</text>
</comment>
<sequence>MKKPWMQLEWVYLIYNVRNKGRPRSTSYKSTWKSSSKNSSTNDASVPNEGDRDVASTVPTMTKKKRGRPPGSKNKNQNINTNLAEDGIVQQSQTTYVTQESVLSNGVPTQAPIYQPWGLYLIPHSNYVGPPMDPNAVTQGSSFSYLSAVLNPWIMDNLVNQDSSA</sequence>
<accession>A0AAD4XBG1</accession>